<dbReference type="FunFam" id="3.30.160.60:FF:000352">
    <property type="entry name" value="zinc finger protein 3 homolog"/>
    <property type="match status" value="1"/>
</dbReference>
<dbReference type="RefSeq" id="XP_020040841.1">
    <property type="nucleotide sequence ID" value="XM_020185252.1"/>
</dbReference>
<dbReference type="SMART" id="SM00349">
    <property type="entry name" value="KRAB"/>
    <property type="match status" value="1"/>
</dbReference>
<dbReference type="InterPro" id="IPR036051">
    <property type="entry name" value="KRAB_dom_sf"/>
</dbReference>
<dbReference type="Pfam" id="PF00096">
    <property type="entry name" value="zf-C2H2"/>
    <property type="match status" value="7"/>
</dbReference>
<comment type="similarity">
    <text evidence="2">Belongs to the krueppel C2H2-type zinc-finger protein family.</text>
</comment>
<gene>
    <name evidence="15" type="primary">LOC109700192</name>
</gene>
<evidence type="ECO:0000256" key="3">
    <source>
        <dbReference type="ARBA" id="ARBA00022723"/>
    </source>
</evidence>
<keyword evidence="8" id="KW-0238">DNA-binding</keyword>
<evidence type="ECO:0000313" key="15">
    <source>
        <dbReference type="RefSeq" id="XP_020040841.1"/>
    </source>
</evidence>
<evidence type="ECO:0000256" key="7">
    <source>
        <dbReference type="ARBA" id="ARBA00023015"/>
    </source>
</evidence>
<feature type="domain" description="C2H2-type" evidence="13">
    <location>
        <begin position="265"/>
        <end position="292"/>
    </location>
</feature>
<dbReference type="PANTHER" id="PTHR14196">
    <property type="entry name" value="ODD-SKIPPED - RELATED"/>
    <property type="match status" value="1"/>
</dbReference>
<dbReference type="InterPro" id="IPR013087">
    <property type="entry name" value="Znf_C2H2_type"/>
</dbReference>
<name>A0A8B7W9I2_CASCN</name>
<dbReference type="PROSITE" id="PS50805">
    <property type="entry name" value="KRAB"/>
    <property type="match status" value="1"/>
</dbReference>
<feature type="domain" description="C2H2-type" evidence="13">
    <location>
        <begin position="405"/>
        <end position="428"/>
    </location>
</feature>
<evidence type="ECO:0000256" key="12">
    <source>
        <dbReference type="SAM" id="MobiDB-lite"/>
    </source>
</evidence>
<feature type="domain" description="C2H2-type" evidence="13">
    <location>
        <begin position="293"/>
        <end position="320"/>
    </location>
</feature>
<reference evidence="15" key="1">
    <citation type="submission" date="2025-08" db="UniProtKB">
        <authorList>
            <consortium name="RefSeq"/>
        </authorList>
    </citation>
    <scope>IDENTIFICATION</scope>
    <source>
        <tissue evidence="15">Leukocyte</tissue>
    </source>
</reference>
<dbReference type="InterPro" id="IPR001909">
    <property type="entry name" value="KRAB"/>
</dbReference>
<dbReference type="GO" id="GO:0000981">
    <property type="term" value="F:DNA-binding transcription factor activity, RNA polymerase II-specific"/>
    <property type="evidence" value="ECO:0007669"/>
    <property type="project" value="TreeGrafter"/>
</dbReference>
<dbReference type="SUPFAM" id="SSF57667">
    <property type="entry name" value="beta-beta-alpha zinc fingers"/>
    <property type="match status" value="5"/>
</dbReference>
<comment type="subcellular location">
    <subcellularLocation>
        <location evidence="1">Nucleus</location>
    </subcellularLocation>
</comment>
<dbReference type="KEGG" id="ccan:109700192"/>
<dbReference type="InterPro" id="IPR036236">
    <property type="entry name" value="Znf_C2H2_sf"/>
</dbReference>
<feature type="domain" description="C2H2-type" evidence="13">
    <location>
        <begin position="237"/>
        <end position="264"/>
    </location>
</feature>
<dbReference type="FunFam" id="3.30.160.60:FF:002343">
    <property type="entry name" value="Zinc finger protein 33A"/>
    <property type="match status" value="1"/>
</dbReference>
<keyword evidence="5 11" id="KW-0863">Zinc-finger</keyword>
<evidence type="ECO:0000256" key="9">
    <source>
        <dbReference type="ARBA" id="ARBA00023163"/>
    </source>
</evidence>
<keyword evidence="3" id="KW-0479">Metal-binding</keyword>
<dbReference type="GO" id="GO:0005634">
    <property type="term" value="C:nucleus"/>
    <property type="evidence" value="ECO:0007669"/>
    <property type="project" value="UniProtKB-SubCell"/>
</dbReference>
<dbReference type="SUPFAM" id="SSF109640">
    <property type="entry name" value="KRAB domain (Kruppel-associated box)"/>
    <property type="match status" value="1"/>
</dbReference>
<feature type="domain" description="C2H2-type" evidence="13">
    <location>
        <begin position="209"/>
        <end position="236"/>
    </location>
</feature>
<dbReference type="SMART" id="SM00355">
    <property type="entry name" value="ZnF_C2H2"/>
    <property type="match status" value="8"/>
</dbReference>
<feature type="domain" description="KRAB" evidence="14">
    <location>
        <begin position="20"/>
        <end position="91"/>
    </location>
</feature>
<keyword evidence="6" id="KW-0862">Zinc</keyword>
<feature type="domain" description="C2H2-type" evidence="13">
    <location>
        <begin position="349"/>
        <end position="376"/>
    </location>
</feature>
<feature type="region of interest" description="Disordered" evidence="12">
    <location>
        <begin position="100"/>
        <end position="172"/>
    </location>
</feature>
<accession>A0A8B7W9I2</accession>
<organism evidence="15">
    <name type="scientific">Castor canadensis</name>
    <name type="common">American beaver</name>
    <dbReference type="NCBI Taxonomy" id="51338"/>
    <lineage>
        <taxon>Eukaryota</taxon>
        <taxon>Metazoa</taxon>
        <taxon>Chordata</taxon>
        <taxon>Craniata</taxon>
        <taxon>Vertebrata</taxon>
        <taxon>Euteleostomi</taxon>
        <taxon>Mammalia</taxon>
        <taxon>Eutheria</taxon>
        <taxon>Euarchontoglires</taxon>
        <taxon>Glires</taxon>
        <taxon>Rodentia</taxon>
        <taxon>Castorimorpha</taxon>
        <taxon>Castoridae</taxon>
        <taxon>Castor</taxon>
    </lineage>
</organism>
<evidence type="ECO:0000256" key="5">
    <source>
        <dbReference type="ARBA" id="ARBA00022771"/>
    </source>
</evidence>
<feature type="domain" description="C2H2-type" evidence="13">
    <location>
        <begin position="321"/>
        <end position="348"/>
    </location>
</feature>
<keyword evidence="9" id="KW-0804">Transcription</keyword>
<dbReference type="FunFam" id="3.30.160.60:FF:000384">
    <property type="entry name" value="Zinc finger protein 550"/>
    <property type="match status" value="2"/>
</dbReference>
<dbReference type="FunFam" id="3.30.160.60:FF:002254">
    <property type="entry name" value="Zinc finger protein 540"/>
    <property type="match status" value="1"/>
</dbReference>
<evidence type="ECO:0000259" key="13">
    <source>
        <dbReference type="PROSITE" id="PS50157"/>
    </source>
</evidence>
<dbReference type="FunFam" id="3.30.160.60:FF:002063">
    <property type="entry name" value="RB associated KRAB zinc finger"/>
    <property type="match status" value="1"/>
</dbReference>
<dbReference type="InterPro" id="IPR050717">
    <property type="entry name" value="C2H2-ZF_Transcription_Reg"/>
</dbReference>
<evidence type="ECO:0000259" key="14">
    <source>
        <dbReference type="PROSITE" id="PS50805"/>
    </source>
</evidence>
<dbReference type="FunFam" id="3.30.160.60:FF:000416">
    <property type="entry name" value="zinc finger protein 879 isoform X1"/>
    <property type="match status" value="1"/>
</dbReference>
<keyword evidence="4" id="KW-0677">Repeat</keyword>
<evidence type="ECO:0000256" key="2">
    <source>
        <dbReference type="ARBA" id="ARBA00006991"/>
    </source>
</evidence>
<keyword evidence="7" id="KW-0805">Transcription regulation</keyword>
<dbReference type="Pfam" id="PF01352">
    <property type="entry name" value="KRAB"/>
    <property type="match status" value="1"/>
</dbReference>
<evidence type="ECO:0000256" key="4">
    <source>
        <dbReference type="ARBA" id="ARBA00022737"/>
    </source>
</evidence>
<dbReference type="AlphaFoldDB" id="A0A8B7W9I2"/>
<evidence type="ECO:0000256" key="1">
    <source>
        <dbReference type="ARBA" id="ARBA00004123"/>
    </source>
</evidence>
<protein>
    <submittedName>
        <fullName evidence="15">Zinc finger protein 550-like</fullName>
    </submittedName>
</protein>
<dbReference type="OrthoDB" id="6077919at2759"/>
<dbReference type="PROSITE" id="PS00028">
    <property type="entry name" value="ZINC_FINGER_C2H2_1"/>
    <property type="match status" value="8"/>
</dbReference>
<dbReference type="Gene3D" id="3.30.160.60">
    <property type="entry name" value="Classic Zinc Finger"/>
    <property type="match status" value="8"/>
</dbReference>
<dbReference type="CDD" id="cd07765">
    <property type="entry name" value="KRAB_A-box"/>
    <property type="match status" value="1"/>
</dbReference>
<sequence>MGAAPCGPMAARIEATGVLVTFKDVAVTFTREEWRQLDLAQRTLYQEVMVETCGLLVSLGQQIPQPELIHLLEHGQELWTVTRGLSYSTCGGNRAQLQTRKTATSLPVSSQGTLLQGHLTQGSSRDSGLQKSRDQEGPLKIQKGQMKPGTCSPKETPPGKPSLEDGNLETDGGLGLRALQEQASLGALCIGNSQQSGKDTPIYTGTNLYKCKLCGKGFNGKWYLVRHQRVHTGLKPYECSACGKAFSQSSTLIRHYFIHTGEKPYKCMDCGKAFKRRAYLTQHHPIHTGEKPYECACCRKAFTHRSTFIRHSRTHSGEKPFECKECGKVFSNKAHLIQHYIVHTGEKPYDCVECGKAFRCSSELMQHRRIHTGEKPYECSQCGKAFHRNMYLIQHSVIHTAEMLYKCIACGKAFKRRSHLLQHQRVHS</sequence>
<proteinExistence type="inferred from homology"/>
<evidence type="ECO:0000256" key="8">
    <source>
        <dbReference type="ARBA" id="ARBA00023125"/>
    </source>
</evidence>
<evidence type="ECO:0000256" key="6">
    <source>
        <dbReference type="ARBA" id="ARBA00022833"/>
    </source>
</evidence>
<dbReference type="GO" id="GO:0000977">
    <property type="term" value="F:RNA polymerase II transcription regulatory region sequence-specific DNA binding"/>
    <property type="evidence" value="ECO:0007669"/>
    <property type="project" value="TreeGrafter"/>
</dbReference>
<dbReference type="PANTHER" id="PTHR14196:SF12">
    <property type="entry name" value="ZINC FINGER PROTEIN 208-LIKE"/>
    <property type="match status" value="1"/>
</dbReference>
<dbReference type="Gene3D" id="6.10.140.140">
    <property type="match status" value="1"/>
</dbReference>
<dbReference type="GO" id="GO:0008270">
    <property type="term" value="F:zinc ion binding"/>
    <property type="evidence" value="ECO:0007669"/>
    <property type="project" value="UniProtKB-KW"/>
</dbReference>
<dbReference type="PROSITE" id="PS50157">
    <property type="entry name" value="ZINC_FINGER_C2H2_2"/>
    <property type="match status" value="8"/>
</dbReference>
<feature type="compositionally biased region" description="Polar residues" evidence="12">
    <location>
        <begin position="100"/>
        <end position="130"/>
    </location>
</feature>
<keyword evidence="10" id="KW-0539">Nucleus</keyword>
<dbReference type="FunFam" id="3.30.160.60:FF:001498">
    <property type="entry name" value="Zinc finger protein 404"/>
    <property type="match status" value="1"/>
</dbReference>
<evidence type="ECO:0000256" key="11">
    <source>
        <dbReference type="PROSITE-ProRule" id="PRU00042"/>
    </source>
</evidence>
<evidence type="ECO:0000256" key="10">
    <source>
        <dbReference type="ARBA" id="ARBA00023242"/>
    </source>
</evidence>
<feature type="domain" description="C2H2-type" evidence="13">
    <location>
        <begin position="377"/>
        <end position="404"/>
    </location>
</feature>